<evidence type="ECO:0000256" key="4">
    <source>
        <dbReference type="ARBA" id="ARBA00023002"/>
    </source>
</evidence>
<evidence type="ECO:0000256" key="8">
    <source>
        <dbReference type="SAM" id="Phobius"/>
    </source>
</evidence>
<evidence type="ECO:0000256" key="3">
    <source>
        <dbReference type="ARBA" id="ARBA00022723"/>
    </source>
</evidence>
<evidence type="ECO:0000313" key="10">
    <source>
        <dbReference type="Proteomes" id="UP001620409"/>
    </source>
</evidence>
<comment type="pathway">
    <text evidence="1">Cofactor biosynthesis; ubiquinone biosynthesis.</text>
</comment>
<dbReference type="PANTHER" id="PTHR11237:SF4">
    <property type="entry name" value="5-DEMETHOXYUBIQUINONE HYDROXYLASE, MITOCHONDRIAL"/>
    <property type="match status" value="1"/>
</dbReference>
<dbReference type="SUPFAM" id="SSF47240">
    <property type="entry name" value="Ferritin-like"/>
    <property type="match status" value="1"/>
</dbReference>
<proteinExistence type="predicted"/>
<keyword evidence="6" id="KW-0503">Monooxygenase</keyword>
<gene>
    <name evidence="9" type="ORF">ISP18_15600</name>
</gene>
<name>A0ABW8IP25_9GAMM</name>
<organism evidence="9 10">
    <name type="scientific">Dyella humi</name>
    <dbReference type="NCBI Taxonomy" id="1770547"/>
    <lineage>
        <taxon>Bacteria</taxon>
        <taxon>Pseudomonadati</taxon>
        <taxon>Pseudomonadota</taxon>
        <taxon>Gammaproteobacteria</taxon>
        <taxon>Lysobacterales</taxon>
        <taxon>Rhodanobacteraceae</taxon>
        <taxon>Dyella</taxon>
    </lineage>
</organism>
<dbReference type="PANTHER" id="PTHR11237">
    <property type="entry name" value="COENZYME Q10 BIOSYNTHESIS PROTEIN 7"/>
    <property type="match status" value="1"/>
</dbReference>
<keyword evidence="8" id="KW-0812">Transmembrane</keyword>
<dbReference type="InterPro" id="IPR011566">
    <property type="entry name" value="Ubq_synth_Coq7"/>
</dbReference>
<protein>
    <submittedName>
        <fullName evidence="9">Demethoxyubiquinone hydroxylase family protein</fullName>
    </submittedName>
</protein>
<feature type="transmembrane region" description="Helical" evidence="8">
    <location>
        <begin position="71"/>
        <end position="90"/>
    </location>
</feature>
<sequence length="173" mass="19264">MTGTDLGSRILKVNHAGEFGAISIYTGQIMIARLFARDLVPELAEFRAHERGHREIFGNELKRRGRRRCRSYWLCGIGGLSLGILTGLLGRSAISATTVAVESVVLRHLERQLVDLRDIDGAAVFAISAIVTEERMHHDQAASHVLENSLWYRILKPVVSAATESVIWLGMRF</sequence>
<dbReference type="Proteomes" id="UP001620409">
    <property type="component" value="Unassembled WGS sequence"/>
</dbReference>
<keyword evidence="8" id="KW-1133">Transmembrane helix</keyword>
<keyword evidence="10" id="KW-1185">Reference proteome</keyword>
<evidence type="ECO:0000256" key="5">
    <source>
        <dbReference type="ARBA" id="ARBA00023004"/>
    </source>
</evidence>
<evidence type="ECO:0000256" key="6">
    <source>
        <dbReference type="ARBA" id="ARBA00023033"/>
    </source>
</evidence>
<dbReference type="RefSeq" id="WP_380013981.1">
    <property type="nucleotide sequence ID" value="NZ_JADIKI010000023.1"/>
</dbReference>
<evidence type="ECO:0000256" key="1">
    <source>
        <dbReference type="ARBA" id="ARBA00004749"/>
    </source>
</evidence>
<reference evidence="9 10" key="1">
    <citation type="submission" date="2020-10" db="EMBL/GenBank/DDBJ databases">
        <title>Phylogeny of dyella-like bacteria.</title>
        <authorList>
            <person name="Fu J."/>
        </authorList>
    </citation>
    <scope>NUCLEOTIDE SEQUENCE [LARGE SCALE GENOMIC DNA]</scope>
    <source>
        <strain evidence="9 10">DHG40</strain>
    </source>
</reference>
<keyword evidence="5" id="KW-0408">Iron</keyword>
<evidence type="ECO:0000313" key="9">
    <source>
        <dbReference type="EMBL" id="MFK2856029.1"/>
    </source>
</evidence>
<evidence type="ECO:0000256" key="7">
    <source>
        <dbReference type="ARBA" id="ARBA00023136"/>
    </source>
</evidence>
<keyword evidence="2" id="KW-0831">Ubiquinone biosynthesis</keyword>
<dbReference type="InterPro" id="IPR009078">
    <property type="entry name" value="Ferritin-like_SF"/>
</dbReference>
<keyword evidence="3" id="KW-0479">Metal-binding</keyword>
<accession>A0ABW8IP25</accession>
<comment type="caution">
    <text evidence="9">The sequence shown here is derived from an EMBL/GenBank/DDBJ whole genome shotgun (WGS) entry which is preliminary data.</text>
</comment>
<keyword evidence="7 8" id="KW-0472">Membrane</keyword>
<dbReference type="Pfam" id="PF03232">
    <property type="entry name" value="COQ7"/>
    <property type="match status" value="1"/>
</dbReference>
<evidence type="ECO:0000256" key="2">
    <source>
        <dbReference type="ARBA" id="ARBA00022688"/>
    </source>
</evidence>
<keyword evidence="4" id="KW-0560">Oxidoreductase</keyword>
<dbReference type="EMBL" id="JADIKI010000023">
    <property type="protein sequence ID" value="MFK2856029.1"/>
    <property type="molecule type" value="Genomic_DNA"/>
</dbReference>